<feature type="domain" description="PurM-like C-terminal" evidence="4">
    <location>
        <begin position="148"/>
        <end position="297"/>
    </location>
</feature>
<keyword evidence="2" id="KW-0547">Nucleotide-binding</keyword>
<keyword evidence="1 2" id="KW-0784">Thiamine biosynthesis</keyword>
<dbReference type="GO" id="GO:0009229">
    <property type="term" value="P:thiamine diphosphate biosynthetic process"/>
    <property type="evidence" value="ECO:0007669"/>
    <property type="project" value="UniProtKB-UniRule"/>
</dbReference>
<dbReference type="NCBIfam" id="TIGR01379">
    <property type="entry name" value="thiL"/>
    <property type="match status" value="1"/>
</dbReference>
<dbReference type="InterPro" id="IPR036921">
    <property type="entry name" value="PurM-like_N_sf"/>
</dbReference>
<dbReference type="Proteomes" id="UP000631300">
    <property type="component" value="Unassembled WGS sequence"/>
</dbReference>
<dbReference type="EMBL" id="BMXP01000004">
    <property type="protein sequence ID" value="GGW85831.1"/>
    <property type="molecule type" value="Genomic_DNA"/>
</dbReference>
<comment type="function">
    <text evidence="2">Catalyzes the ATP-dependent phosphorylation of thiamine-monophosphate (TMP) to form thiamine-pyrophosphate (TPP), the active form of vitamin B1.</text>
</comment>
<evidence type="ECO:0000256" key="1">
    <source>
        <dbReference type="ARBA" id="ARBA00022977"/>
    </source>
</evidence>
<feature type="binding site" evidence="2">
    <location>
        <position position="52"/>
    </location>
    <ligand>
        <name>substrate</name>
    </ligand>
</feature>
<keyword evidence="2" id="KW-0067">ATP-binding</keyword>
<feature type="binding site" evidence="2">
    <location>
        <position position="317"/>
    </location>
    <ligand>
        <name>substrate</name>
    </ligand>
</feature>
<dbReference type="Gene3D" id="3.90.650.10">
    <property type="entry name" value="PurM-like C-terminal domain"/>
    <property type="match status" value="1"/>
</dbReference>
<evidence type="ECO:0000313" key="6">
    <source>
        <dbReference type="Proteomes" id="UP000631300"/>
    </source>
</evidence>
<comment type="caution">
    <text evidence="5">The sequence shown here is derived from an EMBL/GenBank/DDBJ whole genome shotgun (WGS) entry which is preliminary data.</text>
</comment>
<keyword evidence="2" id="KW-0479">Metal-binding</keyword>
<dbReference type="Gene3D" id="3.30.1330.10">
    <property type="entry name" value="PurM-like, N-terminal domain"/>
    <property type="match status" value="1"/>
</dbReference>
<dbReference type="Pfam" id="PF00586">
    <property type="entry name" value="AIRS"/>
    <property type="match status" value="1"/>
</dbReference>
<feature type="binding site" evidence="2">
    <location>
        <position position="45"/>
    </location>
    <ligand>
        <name>Mg(2+)</name>
        <dbReference type="ChEBI" id="CHEBI:18420"/>
        <label>2</label>
    </ligand>
</feature>
<reference evidence="5" key="2">
    <citation type="submission" date="2020-09" db="EMBL/GenBank/DDBJ databases">
        <authorList>
            <person name="Sun Q."/>
            <person name="Kim S."/>
        </authorList>
    </citation>
    <scope>NUCLEOTIDE SEQUENCE</scope>
    <source>
        <strain evidence="5">KCTC 22164</strain>
    </source>
</reference>
<comment type="caution">
    <text evidence="2">Lacks conserved residue(s) required for the propagation of feature annotation.</text>
</comment>
<feature type="binding site" evidence="2">
    <location>
        <position position="120"/>
    </location>
    <ligand>
        <name>Mg(2+)</name>
        <dbReference type="ChEBI" id="CHEBI:18420"/>
        <label>1</label>
    </ligand>
</feature>
<keyword evidence="2" id="KW-0460">Magnesium</keyword>
<reference evidence="5" key="1">
    <citation type="journal article" date="2014" name="Int. J. Syst. Evol. Microbiol.">
        <title>Complete genome sequence of Corynebacterium casei LMG S-19264T (=DSM 44701T), isolated from a smear-ripened cheese.</title>
        <authorList>
            <consortium name="US DOE Joint Genome Institute (JGI-PGF)"/>
            <person name="Walter F."/>
            <person name="Albersmeier A."/>
            <person name="Kalinowski J."/>
            <person name="Ruckert C."/>
        </authorList>
    </citation>
    <scope>NUCLEOTIDE SEQUENCE</scope>
    <source>
        <strain evidence="5">KCTC 22164</strain>
    </source>
</reference>
<feature type="binding site" evidence="2">
    <location>
        <position position="45"/>
    </location>
    <ligand>
        <name>Mg(2+)</name>
        <dbReference type="ChEBI" id="CHEBI:18420"/>
        <label>1</label>
    </ligand>
</feature>
<dbReference type="PIRSF" id="PIRSF005303">
    <property type="entry name" value="Thiam_monoph_kin"/>
    <property type="match status" value="1"/>
</dbReference>
<feature type="domain" description="PurM-like N-terminal" evidence="3">
    <location>
        <begin position="26"/>
        <end position="135"/>
    </location>
</feature>
<feature type="binding site" evidence="2">
    <location>
        <position position="73"/>
    </location>
    <ligand>
        <name>Mg(2+)</name>
        <dbReference type="ChEBI" id="CHEBI:18420"/>
        <label>4</label>
    </ligand>
</feature>
<dbReference type="PANTHER" id="PTHR30270">
    <property type="entry name" value="THIAMINE-MONOPHOSPHATE KINASE"/>
    <property type="match status" value="1"/>
</dbReference>
<dbReference type="InterPro" id="IPR006283">
    <property type="entry name" value="ThiL-like"/>
</dbReference>
<comment type="catalytic activity">
    <reaction evidence="2">
        <text>thiamine phosphate + ATP = thiamine diphosphate + ADP</text>
        <dbReference type="Rhea" id="RHEA:15913"/>
        <dbReference type="ChEBI" id="CHEBI:30616"/>
        <dbReference type="ChEBI" id="CHEBI:37575"/>
        <dbReference type="ChEBI" id="CHEBI:58937"/>
        <dbReference type="ChEBI" id="CHEBI:456216"/>
        <dbReference type="EC" id="2.7.4.16"/>
    </reaction>
</comment>
<keyword evidence="6" id="KW-1185">Reference proteome</keyword>
<name>A0A918JK86_9ALTE</name>
<dbReference type="AlphaFoldDB" id="A0A918JK86"/>
<accession>A0A918JK86</accession>
<evidence type="ECO:0000256" key="2">
    <source>
        <dbReference type="HAMAP-Rule" id="MF_02128"/>
    </source>
</evidence>
<dbReference type="GO" id="GO:0000287">
    <property type="term" value="F:magnesium ion binding"/>
    <property type="evidence" value="ECO:0007669"/>
    <property type="project" value="UniProtKB-UniRule"/>
</dbReference>
<evidence type="ECO:0000313" key="5">
    <source>
        <dbReference type="EMBL" id="GGW85831.1"/>
    </source>
</evidence>
<feature type="binding site" evidence="2">
    <location>
        <position position="44"/>
    </location>
    <ligand>
        <name>Mg(2+)</name>
        <dbReference type="ChEBI" id="CHEBI:18420"/>
        <label>1</label>
    </ligand>
</feature>
<feature type="binding site" evidence="2">
    <location>
        <position position="212"/>
    </location>
    <ligand>
        <name>Mg(2+)</name>
        <dbReference type="ChEBI" id="CHEBI:18420"/>
        <label>5</label>
    </ligand>
</feature>
<feature type="binding site" evidence="2">
    <location>
        <position position="260"/>
    </location>
    <ligand>
        <name>substrate</name>
    </ligand>
</feature>
<feature type="binding site" evidence="2">
    <location>
        <position position="144"/>
    </location>
    <ligand>
        <name>ATP</name>
        <dbReference type="ChEBI" id="CHEBI:30616"/>
    </ligand>
</feature>
<evidence type="ECO:0000259" key="4">
    <source>
        <dbReference type="Pfam" id="PF02769"/>
    </source>
</evidence>
<feature type="binding site" evidence="2">
    <location>
        <position position="211"/>
    </location>
    <ligand>
        <name>ATP</name>
        <dbReference type="ChEBI" id="CHEBI:30616"/>
    </ligand>
</feature>
<keyword evidence="2 5" id="KW-0418">Kinase</keyword>
<dbReference type="InterPro" id="IPR036676">
    <property type="entry name" value="PurM-like_C_sf"/>
</dbReference>
<feature type="binding site" evidence="2">
    <location>
        <position position="28"/>
    </location>
    <ligand>
        <name>Mg(2+)</name>
        <dbReference type="ChEBI" id="CHEBI:18420"/>
        <label>3</label>
    </ligand>
</feature>
<dbReference type="EC" id="2.7.4.16" evidence="2"/>
<comment type="miscellaneous">
    <text evidence="2">Reaction mechanism of ThiL seems to utilize a direct, inline transfer of the gamma-phosphate of ATP to TMP rather than a phosphorylated enzyme intermediate.</text>
</comment>
<sequence>MKEFDLIGRYFHSGGHQRKDVIVGIGDDCAVTQIPENQQLAVTTDTLIGGVHFLMDAPAKSVAYKAVAVNLSDLAAMGAEPAWISLSLSLPEVESAWLEDFVSGLYELTRFYSVQLIGGDTVRGPLAMTITAQGFIPPGTQLRRDQAKPGDWVYVTGSLGDAGAGLDILKGEIDASGEAREFLIKRHLYPTPRVAAGTSLRRIANACIDVSDGLLADLSHILTTSKCGATIHVDRLPLSRGMKETVTDEQAIAYALSAGDDYELIFTVSEEQKGNLETSLSSTNVKATCIGQLTGNTGQIDLKHNDQRYHLPEQFGFEHQF</sequence>
<keyword evidence="2" id="KW-0808">Transferase</keyword>
<protein>
    <recommendedName>
        <fullName evidence="2">Thiamine-monophosphate kinase</fullName>
        <shortName evidence="2">TMP kinase</shortName>
        <shortName evidence="2">Thiamine-phosphate kinase</shortName>
        <ecNumber evidence="2">2.7.4.16</ecNumber>
    </recommendedName>
</protein>
<evidence type="ECO:0000259" key="3">
    <source>
        <dbReference type="Pfam" id="PF00586"/>
    </source>
</evidence>
<organism evidence="5 6">
    <name type="scientific">Alteromonas halophila</name>
    <dbReference type="NCBI Taxonomy" id="516698"/>
    <lineage>
        <taxon>Bacteria</taxon>
        <taxon>Pseudomonadati</taxon>
        <taxon>Pseudomonadota</taxon>
        <taxon>Gammaproteobacteria</taxon>
        <taxon>Alteromonadales</taxon>
        <taxon>Alteromonadaceae</taxon>
        <taxon>Alteromonas/Salinimonas group</taxon>
        <taxon>Alteromonas</taxon>
    </lineage>
</organism>
<dbReference type="SUPFAM" id="SSF56042">
    <property type="entry name" value="PurM C-terminal domain-like"/>
    <property type="match status" value="1"/>
</dbReference>
<dbReference type="GO" id="GO:0009030">
    <property type="term" value="F:thiamine-phosphate kinase activity"/>
    <property type="evidence" value="ECO:0007669"/>
    <property type="project" value="UniProtKB-UniRule"/>
</dbReference>
<proteinExistence type="inferred from homology"/>
<dbReference type="Pfam" id="PF02769">
    <property type="entry name" value="AIRS_C"/>
    <property type="match status" value="1"/>
</dbReference>
<dbReference type="HAMAP" id="MF_02128">
    <property type="entry name" value="TMP_kinase"/>
    <property type="match status" value="1"/>
</dbReference>
<feature type="binding site" evidence="2">
    <location>
        <position position="73"/>
    </location>
    <ligand>
        <name>Mg(2+)</name>
        <dbReference type="ChEBI" id="CHEBI:18420"/>
        <label>2</label>
    </ligand>
</feature>
<feature type="binding site" evidence="2">
    <location>
        <position position="73"/>
    </location>
    <ligand>
        <name>Mg(2+)</name>
        <dbReference type="ChEBI" id="CHEBI:18420"/>
        <label>3</label>
    </ligand>
</feature>
<dbReference type="InterPro" id="IPR016188">
    <property type="entry name" value="PurM-like_N"/>
</dbReference>
<comment type="similarity">
    <text evidence="2">Belongs to the thiamine-monophosphate kinase family.</text>
</comment>
<dbReference type="CDD" id="cd02194">
    <property type="entry name" value="ThiL"/>
    <property type="match status" value="1"/>
</dbReference>
<dbReference type="SUPFAM" id="SSF55326">
    <property type="entry name" value="PurM N-terminal domain-like"/>
    <property type="match status" value="1"/>
</dbReference>
<feature type="binding site" evidence="2">
    <location>
        <begin position="119"/>
        <end position="120"/>
    </location>
    <ligand>
        <name>ATP</name>
        <dbReference type="ChEBI" id="CHEBI:30616"/>
    </ligand>
</feature>
<dbReference type="PANTHER" id="PTHR30270:SF0">
    <property type="entry name" value="THIAMINE-MONOPHOSPHATE KINASE"/>
    <property type="match status" value="1"/>
</dbReference>
<dbReference type="InterPro" id="IPR010918">
    <property type="entry name" value="PurM-like_C_dom"/>
</dbReference>
<gene>
    <name evidence="2 5" type="primary">thiL</name>
    <name evidence="5" type="ORF">GCM10007391_19290</name>
</gene>
<comment type="pathway">
    <text evidence="2">Cofactor biosynthesis; thiamine diphosphate biosynthesis; thiamine diphosphate from thiamine phosphate: step 1/1.</text>
</comment>
<dbReference type="RefSeq" id="WP_189405904.1">
    <property type="nucleotide sequence ID" value="NZ_BMXP01000004.1"/>
</dbReference>
<feature type="binding site" evidence="2">
    <location>
        <position position="43"/>
    </location>
    <ligand>
        <name>Mg(2+)</name>
        <dbReference type="ChEBI" id="CHEBI:18420"/>
        <label>4</label>
    </ligand>
</feature>
<feature type="binding site" evidence="2">
    <location>
        <position position="28"/>
    </location>
    <ligand>
        <name>Mg(2+)</name>
        <dbReference type="ChEBI" id="CHEBI:18420"/>
        <label>4</label>
    </ligand>
</feature>
<dbReference type="GO" id="GO:0009228">
    <property type="term" value="P:thiamine biosynthetic process"/>
    <property type="evidence" value="ECO:0007669"/>
    <property type="project" value="UniProtKB-KW"/>
</dbReference>
<feature type="binding site" evidence="2">
    <location>
        <position position="209"/>
    </location>
    <ligand>
        <name>Mg(2+)</name>
        <dbReference type="ChEBI" id="CHEBI:18420"/>
        <label>3</label>
    </ligand>
</feature>
<dbReference type="GO" id="GO:0005524">
    <property type="term" value="F:ATP binding"/>
    <property type="evidence" value="ECO:0007669"/>
    <property type="project" value="UniProtKB-UniRule"/>
</dbReference>